<sequence length="89" mass="10471">MLSYSSSSNFDHQNLYSNYCTSNTGINAYSFNALLKEDNYDQAFGFGDGFFDNFLAGYNNGREYEKTDYTSERLRVLCQSIWIRVRWIR</sequence>
<name>A0A814PZH9_9BILA</name>
<protein>
    <submittedName>
        <fullName evidence="1">Uncharacterized protein</fullName>
    </submittedName>
</protein>
<dbReference type="AlphaFoldDB" id="A0A814PZH9"/>
<organism evidence="1 2">
    <name type="scientific">Brachionus calyciflorus</name>
    <dbReference type="NCBI Taxonomy" id="104777"/>
    <lineage>
        <taxon>Eukaryota</taxon>
        <taxon>Metazoa</taxon>
        <taxon>Spiralia</taxon>
        <taxon>Gnathifera</taxon>
        <taxon>Rotifera</taxon>
        <taxon>Eurotatoria</taxon>
        <taxon>Monogononta</taxon>
        <taxon>Pseudotrocha</taxon>
        <taxon>Ploima</taxon>
        <taxon>Brachionidae</taxon>
        <taxon>Brachionus</taxon>
    </lineage>
</organism>
<dbReference type="Proteomes" id="UP000663879">
    <property type="component" value="Unassembled WGS sequence"/>
</dbReference>
<dbReference type="EMBL" id="CAJNOC010008282">
    <property type="protein sequence ID" value="CAF1113194.1"/>
    <property type="molecule type" value="Genomic_DNA"/>
</dbReference>
<keyword evidence="2" id="KW-1185">Reference proteome</keyword>
<proteinExistence type="predicted"/>
<evidence type="ECO:0000313" key="2">
    <source>
        <dbReference type="Proteomes" id="UP000663879"/>
    </source>
</evidence>
<comment type="caution">
    <text evidence="1">The sequence shown here is derived from an EMBL/GenBank/DDBJ whole genome shotgun (WGS) entry which is preliminary data.</text>
</comment>
<gene>
    <name evidence="1" type="ORF">OXX778_LOCUS21712</name>
</gene>
<evidence type="ECO:0000313" key="1">
    <source>
        <dbReference type="EMBL" id="CAF1113194.1"/>
    </source>
</evidence>
<reference evidence="1" key="1">
    <citation type="submission" date="2021-02" db="EMBL/GenBank/DDBJ databases">
        <authorList>
            <person name="Nowell W R."/>
        </authorList>
    </citation>
    <scope>NUCLEOTIDE SEQUENCE</scope>
    <source>
        <strain evidence="1">Ploen Becks lab</strain>
    </source>
</reference>
<accession>A0A814PZH9</accession>